<dbReference type="RefSeq" id="WP_173061623.1">
    <property type="nucleotide sequence ID" value="NZ_AP022853.1"/>
</dbReference>
<accession>A0A6F8VAV9</accession>
<dbReference type="SUPFAM" id="SSF89447">
    <property type="entry name" value="AbrB/MazE/MraZ-like"/>
    <property type="match status" value="1"/>
</dbReference>
<dbReference type="NCBIfam" id="NF040493">
    <property type="entry name" value="TA_anti_VapB"/>
    <property type="match status" value="1"/>
</dbReference>
<proteinExistence type="predicted"/>
<dbReference type="PANTHER" id="PTHR37550">
    <property type="entry name" value="ANTITOXIN VAPB1"/>
    <property type="match status" value="1"/>
</dbReference>
<dbReference type="InterPro" id="IPR051734">
    <property type="entry name" value="VapB_TA_antitoxins"/>
</dbReference>
<organism evidence="1 2">
    <name type="scientific">Sulfurimicrobium lacus</name>
    <dbReference type="NCBI Taxonomy" id="2715678"/>
    <lineage>
        <taxon>Bacteria</taxon>
        <taxon>Pseudomonadati</taxon>
        <taxon>Pseudomonadota</taxon>
        <taxon>Betaproteobacteria</taxon>
        <taxon>Nitrosomonadales</taxon>
        <taxon>Sulfuricellaceae</taxon>
        <taxon>Sulfurimicrobium</taxon>
    </lineage>
</organism>
<evidence type="ECO:0000313" key="1">
    <source>
        <dbReference type="EMBL" id="BCB26247.1"/>
    </source>
</evidence>
<evidence type="ECO:0000313" key="2">
    <source>
        <dbReference type="Proteomes" id="UP000502260"/>
    </source>
</evidence>
<name>A0A6F8VAV9_9PROT</name>
<dbReference type="InterPro" id="IPR037914">
    <property type="entry name" value="SpoVT-AbrB_sf"/>
</dbReference>
<dbReference type="Proteomes" id="UP000502260">
    <property type="component" value="Chromosome"/>
</dbReference>
<dbReference type="KEGG" id="slac:SKTS_11330"/>
<gene>
    <name evidence="1" type="ORF">SKTS_11330</name>
</gene>
<dbReference type="EMBL" id="AP022853">
    <property type="protein sequence ID" value="BCB26247.1"/>
    <property type="molecule type" value="Genomic_DNA"/>
</dbReference>
<dbReference type="AlphaFoldDB" id="A0A6F8VAV9"/>
<protein>
    <submittedName>
        <fullName evidence="1">Antitoxin</fullName>
    </submittedName>
</protein>
<keyword evidence="2" id="KW-1185">Reference proteome</keyword>
<reference evidence="2" key="1">
    <citation type="submission" date="2020-03" db="EMBL/GenBank/DDBJ databases">
        <title>Complete genome sequence of sulfur-oxidizing bacterium skT11.</title>
        <authorList>
            <person name="Kanda M."/>
            <person name="Kojima H."/>
            <person name="Fukui M."/>
        </authorList>
    </citation>
    <scope>NUCLEOTIDE SEQUENCE [LARGE SCALE GENOMIC DNA]</scope>
    <source>
        <strain evidence="2">skT11</strain>
    </source>
</reference>
<dbReference type="Gene3D" id="2.10.260.10">
    <property type="match status" value="1"/>
</dbReference>
<sequence>MTISTVFKHKHSQAVCLPDDVRFPDSVKKVDVRVVGEERIIVPVGLDWNSFFLSAKCATDDFMAERSSQFQIEREN</sequence>
<dbReference type="InterPro" id="IPR047976">
    <property type="entry name" value="Anti_VapB2-like"/>
</dbReference>
<dbReference type="PANTHER" id="PTHR37550:SF3">
    <property type="entry name" value="ANTITOXIN VAPB1"/>
    <property type="match status" value="1"/>
</dbReference>